<dbReference type="PANTHER" id="PTHR38602:SF1">
    <property type="entry name" value="INNER MEMBRANE PROTEIN"/>
    <property type="match status" value="1"/>
</dbReference>
<organism evidence="2 3">
    <name type="scientific">Thiomicrorhabdus lithotrophica</name>
    <dbReference type="NCBI Taxonomy" id="2949997"/>
    <lineage>
        <taxon>Bacteria</taxon>
        <taxon>Pseudomonadati</taxon>
        <taxon>Pseudomonadota</taxon>
        <taxon>Gammaproteobacteria</taxon>
        <taxon>Thiotrichales</taxon>
        <taxon>Piscirickettsiaceae</taxon>
        <taxon>Thiomicrorhabdus</taxon>
    </lineage>
</organism>
<feature type="transmembrane region" description="Helical" evidence="1">
    <location>
        <begin position="45"/>
        <end position="62"/>
    </location>
</feature>
<evidence type="ECO:0000256" key="1">
    <source>
        <dbReference type="SAM" id="Phobius"/>
    </source>
</evidence>
<keyword evidence="1" id="KW-1133">Transmembrane helix</keyword>
<feature type="transmembrane region" description="Helical" evidence="1">
    <location>
        <begin position="6"/>
        <end position="24"/>
    </location>
</feature>
<dbReference type="InterPro" id="IPR019201">
    <property type="entry name" value="DUF2065"/>
</dbReference>
<sequence length="63" mass="7105">MVENTLLAAIALVFILEGLLPFVFPSGWKKMMLEALKLSDRDLRIMGLFSISIGMLILLFFSE</sequence>
<dbReference type="RefSeq" id="WP_275595849.1">
    <property type="nucleotide sequence ID" value="NZ_CP102381.1"/>
</dbReference>
<dbReference type="EMBL" id="CP102381">
    <property type="protein sequence ID" value="WEJ63592.1"/>
    <property type="molecule type" value="Genomic_DNA"/>
</dbReference>
<accession>A0ABY8CFM8</accession>
<keyword evidence="1" id="KW-0812">Transmembrane</keyword>
<reference evidence="2 3" key="1">
    <citation type="submission" date="2022-06" db="EMBL/GenBank/DDBJ databases">
        <title>Thiomicrohabdus sp. nov, an obligately chemolithoautotrophic, sulfur-oxidizing bacterium isolated from beach of Guanyin Mountain. Amoy.</title>
        <authorList>
            <person name="Zhu H."/>
        </authorList>
    </citation>
    <scope>NUCLEOTIDE SEQUENCE [LARGE SCALE GENOMIC DNA]</scope>
    <source>
        <strain evidence="2 3">XGS-01</strain>
    </source>
</reference>
<protein>
    <submittedName>
        <fullName evidence="2">DUF2065 domain-containing protein</fullName>
    </submittedName>
</protein>
<evidence type="ECO:0000313" key="2">
    <source>
        <dbReference type="EMBL" id="WEJ63592.1"/>
    </source>
</evidence>
<proteinExistence type="predicted"/>
<dbReference type="Pfam" id="PF09838">
    <property type="entry name" value="DUF2065"/>
    <property type="match status" value="1"/>
</dbReference>
<evidence type="ECO:0000313" key="3">
    <source>
        <dbReference type="Proteomes" id="UP001222275"/>
    </source>
</evidence>
<keyword evidence="1" id="KW-0472">Membrane</keyword>
<keyword evidence="3" id="KW-1185">Reference proteome</keyword>
<gene>
    <name evidence="2" type="ORF">NR989_04880</name>
</gene>
<dbReference type="Proteomes" id="UP001222275">
    <property type="component" value="Chromosome"/>
</dbReference>
<dbReference type="PANTHER" id="PTHR38602">
    <property type="entry name" value="INNER MEMBRANE PROTEIN-RELATED"/>
    <property type="match status" value="1"/>
</dbReference>
<name>A0ABY8CFM8_9GAMM</name>